<protein>
    <recommendedName>
        <fullName evidence="4">Protein BatD</fullName>
    </recommendedName>
</protein>
<organism evidence="2 3">
    <name type="scientific">Flavobacterium ichthyis</name>
    <dbReference type="NCBI Taxonomy" id="2698827"/>
    <lineage>
        <taxon>Bacteria</taxon>
        <taxon>Pseudomonadati</taxon>
        <taxon>Bacteroidota</taxon>
        <taxon>Flavobacteriia</taxon>
        <taxon>Flavobacteriales</taxon>
        <taxon>Flavobacteriaceae</taxon>
        <taxon>Flavobacterium</taxon>
    </lineage>
</organism>
<evidence type="ECO:0000313" key="2">
    <source>
        <dbReference type="EMBL" id="NBL65421.1"/>
    </source>
</evidence>
<keyword evidence="1" id="KW-1133">Transmembrane helix</keyword>
<sequence length="536" mass="60960">MKNFFSYILILFFFAGGFAQQKRVTANIDSVKVKIGAQINLTLKTSVDTLSNVVFPESTNFGALEVLEIYPTDTVKENDRYLLTKKYGLTQFDSGKYTIPTLYVLINDKRFETDSLKVEITPVKVDTLKQKMYDIKGISEVESPSGKWWIYVLAIIILAAIGYVIYYFAKKYKRKEKPEEIVFATPIEKAVTLLKSLENKQLWQKGEVKNYYSELTDIARTYIEEEIEIPAMESTTSEVIAGLRNAVIRKKMNLSQETVENLERVLRQADLVKFAKVKPLDFEIAEDRNKIEKTIFTLHKAIPEVEEIDEEALLDAKKHELLLKQKRKRKRAIIIASSIFVVFIGLGIWLSTSGMDYLRENVFGYETKQLAEGEWIKSDYGNPAISIETPKVLKRQKEIKKTVGVNSQTFSFGSPAENLSITLTSASFTEENKIENLLNLLVDAIPQDFEKKLKATDILFKNSAFEKDGIKGVKSYGSMRLKPDGDEAKEFKYEVYTVVADGIGSSQITVIYDATDKYAPEIAERIINSVELKKAL</sequence>
<gene>
    <name evidence="2" type="ORF">GV828_09445</name>
</gene>
<keyword evidence="1" id="KW-0472">Membrane</keyword>
<feature type="transmembrane region" description="Helical" evidence="1">
    <location>
        <begin position="148"/>
        <end position="169"/>
    </location>
</feature>
<keyword evidence="3" id="KW-1185">Reference proteome</keyword>
<dbReference type="EMBL" id="JAABLM010000010">
    <property type="protein sequence ID" value="NBL65421.1"/>
    <property type="molecule type" value="Genomic_DNA"/>
</dbReference>
<evidence type="ECO:0000256" key="1">
    <source>
        <dbReference type="SAM" id="Phobius"/>
    </source>
</evidence>
<name>A0ABW9Z961_9FLAO</name>
<evidence type="ECO:0000313" key="3">
    <source>
        <dbReference type="Proteomes" id="UP000798602"/>
    </source>
</evidence>
<proteinExistence type="predicted"/>
<accession>A0ABW9Z961</accession>
<reference evidence="3" key="1">
    <citation type="submission" date="2020-01" db="EMBL/GenBank/DDBJ databases">
        <title>Sphingomonas sp. strain CSW-10.</title>
        <authorList>
            <person name="Chen W.-M."/>
        </authorList>
    </citation>
    <scope>NUCLEOTIDE SEQUENCE [LARGE SCALE GENOMIC DNA]</scope>
    <source>
        <strain evidence="3">NST-5</strain>
    </source>
</reference>
<keyword evidence="1" id="KW-0812">Transmembrane</keyword>
<dbReference type="Proteomes" id="UP000798602">
    <property type="component" value="Unassembled WGS sequence"/>
</dbReference>
<dbReference type="InterPro" id="IPR038414">
    <property type="entry name" value="CcoP_N_sf"/>
</dbReference>
<dbReference type="Gene3D" id="6.10.280.130">
    <property type="match status" value="1"/>
</dbReference>
<comment type="caution">
    <text evidence="2">The sequence shown here is derived from an EMBL/GenBank/DDBJ whole genome shotgun (WGS) entry which is preliminary data.</text>
</comment>
<feature type="transmembrane region" description="Helical" evidence="1">
    <location>
        <begin position="332"/>
        <end position="350"/>
    </location>
</feature>
<evidence type="ECO:0008006" key="4">
    <source>
        <dbReference type="Google" id="ProtNLM"/>
    </source>
</evidence>
<dbReference type="RefSeq" id="WP_166537243.1">
    <property type="nucleotide sequence ID" value="NZ_JAABLM010000010.1"/>
</dbReference>